<sequence>MTSRSASGWRKSSYSGPNSSCVEVGRTADGGAAVRDTKDRGGGFFVATAAQWSAFLAAVRCGRFGSGQF</sequence>
<protein>
    <submittedName>
        <fullName evidence="3">DUF397 domain-containing protein</fullName>
    </submittedName>
</protein>
<dbReference type="RefSeq" id="WP_263252031.1">
    <property type="nucleotide sequence ID" value="NZ_BAABLT010000021.1"/>
</dbReference>
<dbReference type="Pfam" id="PF04149">
    <property type="entry name" value="DUF397"/>
    <property type="match status" value="1"/>
</dbReference>
<keyword evidence="4" id="KW-1185">Reference proteome</keyword>
<dbReference type="EMBL" id="JBHTIW010000028">
    <property type="protein sequence ID" value="MFD0923091.1"/>
    <property type="molecule type" value="Genomic_DNA"/>
</dbReference>
<accession>A0ABW3FXL9</accession>
<comment type="caution">
    <text evidence="3">The sequence shown here is derived from an EMBL/GenBank/DDBJ whole genome shotgun (WGS) entry which is preliminary data.</text>
</comment>
<feature type="domain" description="DUF397" evidence="2">
    <location>
        <begin position="8"/>
        <end position="60"/>
    </location>
</feature>
<evidence type="ECO:0000259" key="2">
    <source>
        <dbReference type="Pfam" id="PF04149"/>
    </source>
</evidence>
<reference evidence="4" key="1">
    <citation type="journal article" date="2019" name="Int. J. Syst. Evol. Microbiol.">
        <title>The Global Catalogue of Microorganisms (GCM) 10K type strain sequencing project: providing services to taxonomists for standard genome sequencing and annotation.</title>
        <authorList>
            <consortium name="The Broad Institute Genomics Platform"/>
            <consortium name="The Broad Institute Genome Sequencing Center for Infectious Disease"/>
            <person name="Wu L."/>
            <person name="Ma J."/>
        </authorList>
    </citation>
    <scope>NUCLEOTIDE SEQUENCE [LARGE SCALE GENOMIC DNA]</scope>
    <source>
        <strain evidence="4">CCUG 56401</strain>
    </source>
</reference>
<evidence type="ECO:0000313" key="3">
    <source>
        <dbReference type="EMBL" id="MFD0923091.1"/>
    </source>
</evidence>
<proteinExistence type="predicted"/>
<dbReference type="InterPro" id="IPR007278">
    <property type="entry name" value="DUF397"/>
</dbReference>
<evidence type="ECO:0000256" key="1">
    <source>
        <dbReference type="SAM" id="MobiDB-lite"/>
    </source>
</evidence>
<organism evidence="3 4">
    <name type="scientific">Saccharopolyspora rosea</name>
    <dbReference type="NCBI Taxonomy" id="524884"/>
    <lineage>
        <taxon>Bacteria</taxon>
        <taxon>Bacillati</taxon>
        <taxon>Actinomycetota</taxon>
        <taxon>Actinomycetes</taxon>
        <taxon>Pseudonocardiales</taxon>
        <taxon>Pseudonocardiaceae</taxon>
        <taxon>Saccharopolyspora</taxon>
    </lineage>
</organism>
<evidence type="ECO:0000313" key="4">
    <source>
        <dbReference type="Proteomes" id="UP001597018"/>
    </source>
</evidence>
<name>A0ABW3FXL9_9PSEU</name>
<gene>
    <name evidence="3" type="ORF">ACFQ16_25375</name>
</gene>
<dbReference type="Proteomes" id="UP001597018">
    <property type="component" value="Unassembled WGS sequence"/>
</dbReference>
<feature type="region of interest" description="Disordered" evidence="1">
    <location>
        <begin position="1"/>
        <end position="21"/>
    </location>
</feature>